<keyword evidence="16" id="KW-1185">Reference proteome</keyword>
<evidence type="ECO:0000256" key="9">
    <source>
        <dbReference type="ARBA" id="ARBA00023012"/>
    </source>
</evidence>
<name>A0ABP6WAG1_9ACTN</name>
<feature type="transmembrane region" description="Helical" evidence="12">
    <location>
        <begin position="206"/>
        <end position="229"/>
    </location>
</feature>
<evidence type="ECO:0000256" key="3">
    <source>
        <dbReference type="ARBA" id="ARBA00012438"/>
    </source>
</evidence>
<feature type="transmembrane region" description="Helical" evidence="12">
    <location>
        <begin position="55"/>
        <end position="79"/>
    </location>
</feature>
<dbReference type="EMBL" id="BAABDQ010000005">
    <property type="protein sequence ID" value="GAA3547227.1"/>
    <property type="molecule type" value="Genomic_DNA"/>
</dbReference>
<evidence type="ECO:0000256" key="8">
    <source>
        <dbReference type="ARBA" id="ARBA00022989"/>
    </source>
</evidence>
<dbReference type="InterPro" id="IPR036890">
    <property type="entry name" value="HATPase_C_sf"/>
</dbReference>
<dbReference type="Pfam" id="PF02518">
    <property type="entry name" value="HATPase_c"/>
    <property type="match status" value="1"/>
</dbReference>
<keyword evidence="6 12" id="KW-0812">Transmembrane</keyword>
<feature type="region of interest" description="Disordered" evidence="11">
    <location>
        <begin position="1"/>
        <end position="34"/>
    </location>
</feature>
<evidence type="ECO:0000256" key="6">
    <source>
        <dbReference type="ARBA" id="ARBA00022692"/>
    </source>
</evidence>
<dbReference type="CDD" id="cd06225">
    <property type="entry name" value="HAMP"/>
    <property type="match status" value="1"/>
</dbReference>
<evidence type="ECO:0000256" key="10">
    <source>
        <dbReference type="ARBA" id="ARBA00023136"/>
    </source>
</evidence>
<keyword evidence="8 12" id="KW-1133">Transmembrane helix</keyword>
<feature type="compositionally biased region" description="Low complexity" evidence="11">
    <location>
        <begin position="16"/>
        <end position="27"/>
    </location>
</feature>
<dbReference type="PROSITE" id="PS50885">
    <property type="entry name" value="HAMP"/>
    <property type="match status" value="1"/>
</dbReference>
<dbReference type="PANTHER" id="PTHR45436:SF5">
    <property type="entry name" value="SENSOR HISTIDINE KINASE TRCS"/>
    <property type="match status" value="1"/>
</dbReference>
<dbReference type="SUPFAM" id="SSF55874">
    <property type="entry name" value="ATPase domain of HSP90 chaperone/DNA topoisomerase II/histidine kinase"/>
    <property type="match status" value="1"/>
</dbReference>
<dbReference type="SMART" id="SM00304">
    <property type="entry name" value="HAMP"/>
    <property type="match status" value="1"/>
</dbReference>
<dbReference type="SUPFAM" id="SSF158472">
    <property type="entry name" value="HAMP domain-like"/>
    <property type="match status" value="1"/>
</dbReference>
<dbReference type="Gene3D" id="1.10.287.130">
    <property type="match status" value="1"/>
</dbReference>
<evidence type="ECO:0000259" key="14">
    <source>
        <dbReference type="PROSITE" id="PS50885"/>
    </source>
</evidence>
<comment type="catalytic activity">
    <reaction evidence="1">
        <text>ATP + protein L-histidine = ADP + protein N-phospho-L-histidine.</text>
        <dbReference type="EC" id="2.7.13.3"/>
    </reaction>
</comment>
<keyword evidence="10 12" id="KW-0472">Membrane</keyword>
<dbReference type="Gene3D" id="6.10.340.10">
    <property type="match status" value="1"/>
</dbReference>
<dbReference type="Pfam" id="PF00672">
    <property type="entry name" value="HAMP"/>
    <property type="match status" value="1"/>
</dbReference>
<dbReference type="InterPro" id="IPR003661">
    <property type="entry name" value="HisK_dim/P_dom"/>
</dbReference>
<evidence type="ECO:0000256" key="1">
    <source>
        <dbReference type="ARBA" id="ARBA00000085"/>
    </source>
</evidence>
<dbReference type="RefSeq" id="WP_345561979.1">
    <property type="nucleotide sequence ID" value="NZ_BAABDQ010000005.1"/>
</dbReference>
<dbReference type="CDD" id="cd00075">
    <property type="entry name" value="HATPase"/>
    <property type="match status" value="1"/>
</dbReference>
<feature type="domain" description="Histidine kinase" evidence="13">
    <location>
        <begin position="312"/>
        <end position="528"/>
    </location>
</feature>
<dbReference type="InterPro" id="IPR003594">
    <property type="entry name" value="HATPase_dom"/>
</dbReference>
<dbReference type="Gene3D" id="3.30.565.10">
    <property type="entry name" value="Histidine kinase-like ATPase, C-terminal domain"/>
    <property type="match status" value="1"/>
</dbReference>
<dbReference type="PRINTS" id="PR00344">
    <property type="entry name" value="BCTRLSENSOR"/>
</dbReference>
<dbReference type="InterPro" id="IPR050428">
    <property type="entry name" value="TCS_sensor_his_kinase"/>
</dbReference>
<proteinExistence type="predicted"/>
<dbReference type="PANTHER" id="PTHR45436">
    <property type="entry name" value="SENSOR HISTIDINE KINASE YKOH"/>
    <property type="match status" value="1"/>
</dbReference>
<evidence type="ECO:0000256" key="4">
    <source>
        <dbReference type="ARBA" id="ARBA00022553"/>
    </source>
</evidence>
<evidence type="ECO:0000256" key="7">
    <source>
        <dbReference type="ARBA" id="ARBA00022777"/>
    </source>
</evidence>
<evidence type="ECO:0000256" key="11">
    <source>
        <dbReference type="SAM" id="MobiDB-lite"/>
    </source>
</evidence>
<gene>
    <name evidence="15" type="primary">phoR_1</name>
    <name evidence="15" type="ORF">GCM10022419_029320</name>
</gene>
<feature type="domain" description="HAMP" evidence="14">
    <location>
        <begin position="230"/>
        <end position="283"/>
    </location>
</feature>
<evidence type="ECO:0000256" key="2">
    <source>
        <dbReference type="ARBA" id="ARBA00004236"/>
    </source>
</evidence>
<dbReference type="SMART" id="SM00387">
    <property type="entry name" value="HATPase_c"/>
    <property type="match status" value="1"/>
</dbReference>
<dbReference type="Proteomes" id="UP001500630">
    <property type="component" value="Unassembled WGS sequence"/>
</dbReference>
<keyword evidence="4" id="KW-0597">Phosphoprotein</keyword>
<reference evidence="16" key="1">
    <citation type="journal article" date="2019" name="Int. J. Syst. Evol. Microbiol.">
        <title>The Global Catalogue of Microorganisms (GCM) 10K type strain sequencing project: providing services to taxonomists for standard genome sequencing and annotation.</title>
        <authorList>
            <consortium name="The Broad Institute Genomics Platform"/>
            <consortium name="The Broad Institute Genome Sequencing Center for Infectious Disease"/>
            <person name="Wu L."/>
            <person name="Ma J."/>
        </authorList>
    </citation>
    <scope>NUCLEOTIDE SEQUENCE [LARGE SCALE GENOMIC DNA]</scope>
    <source>
        <strain evidence="16">JCM 17326</strain>
    </source>
</reference>
<dbReference type="SUPFAM" id="SSF47384">
    <property type="entry name" value="Homodimeric domain of signal transducing histidine kinase"/>
    <property type="match status" value="1"/>
</dbReference>
<evidence type="ECO:0000313" key="16">
    <source>
        <dbReference type="Proteomes" id="UP001500630"/>
    </source>
</evidence>
<keyword evidence="9" id="KW-0902">Two-component regulatory system</keyword>
<dbReference type="InterPro" id="IPR036097">
    <property type="entry name" value="HisK_dim/P_sf"/>
</dbReference>
<dbReference type="InterPro" id="IPR003660">
    <property type="entry name" value="HAMP_dom"/>
</dbReference>
<dbReference type="EC" id="2.7.13.3" evidence="3"/>
<dbReference type="SMART" id="SM00388">
    <property type="entry name" value="HisKA"/>
    <property type="match status" value="1"/>
</dbReference>
<keyword evidence="7 15" id="KW-0418">Kinase</keyword>
<evidence type="ECO:0000256" key="5">
    <source>
        <dbReference type="ARBA" id="ARBA00022679"/>
    </source>
</evidence>
<evidence type="ECO:0000313" key="15">
    <source>
        <dbReference type="EMBL" id="GAA3547227.1"/>
    </source>
</evidence>
<organism evidence="15 16">
    <name type="scientific">Nonomuraea rosea</name>
    <dbReference type="NCBI Taxonomy" id="638574"/>
    <lineage>
        <taxon>Bacteria</taxon>
        <taxon>Bacillati</taxon>
        <taxon>Actinomycetota</taxon>
        <taxon>Actinomycetes</taxon>
        <taxon>Streptosporangiales</taxon>
        <taxon>Streptosporangiaceae</taxon>
        <taxon>Nonomuraea</taxon>
    </lineage>
</organism>
<dbReference type="InterPro" id="IPR004358">
    <property type="entry name" value="Sig_transdc_His_kin-like_C"/>
</dbReference>
<accession>A0ABP6WAG1</accession>
<comment type="caution">
    <text evidence="15">The sequence shown here is derived from an EMBL/GenBank/DDBJ whole genome shotgun (WGS) entry which is preliminary data.</text>
</comment>
<evidence type="ECO:0000256" key="12">
    <source>
        <dbReference type="SAM" id="Phobius"/>
    </source>
</evidence>
<keyword evidence="5" id="KW-0808">Transferase</keyword>
<comment type="subcellular location">
    <subcellularLocation>
        <location evidence="2">Cell membrane</location>
    </subcellularLocation>
</comment>
<evidence type="ECO:0000259" key="13">
    <source>
        <dbReference type="PROSITE" id="PS50109"/>
    </source>
</evidence>
<protein>
    <recommendedName>
        <fullName evidence="3">histidine kinase</fullName>
        <ecNumber evidence="3">2.7.13.3</ecNumber>
    </recommendedName>
</protein>
<dbReference type="GO" id="GO:0016301">
    <property type="term" value="F:kinase activity"/>
    <property type="evidence" value="ECO:0007669"/>
    <property type="project" value="UniProtKB-KW"/>
</dbReference>
<dbReference type="PROSITE" id="PS50109">
    <property type="entry name" value="HIS_KIN"/>
    <property type="match status" value="1"/>
</dbReference>
<dbReference type="Pfam" id="PF00512">
    <property type="entry name" value="HisKA"/>
    <property type="match status" value="1"/>
</dbReference>
<dbReference type="CDD" id="cd00082">
    <property type="entry name" value="HisKA"/>
    <property type="match status" value="1"/>
</dbReference>
<sequence length="540" mass="57337">MSSNGRGAPEQGGSGKSATAQAASGKGAADKGAQRKGSALRRWLAVRKQLARTPLWLRLVSATLLLVTLAITLTGLFAVRLLRGYLVERVDQQLRAASRPVRDVPPPPDLRPEARPQRLFGLFHSVLLDSGGVAIRTLSESTDEHTPALPRLTGADVVARQGRPFTVDSRAAGGPSWRVVAVPGRLGESRVFAISLGDVDGTVSQLGLIVAVGGGGTLIVLGFACYWLVRRSMRPLGEIARTAKDIAGGDLSRRVPLWAGTTEVGKLGRSLNTMLAQIESAAREREAAAESARASATAAKRSEELMRRFMADASHELRTPLTSIRGFAELYRLGEDKDLAEAVRLLSRIEGQAARMGLLVEDMLLLARLDQRRALAMRPVDLLSLAATTVIDAQTLAPDRRIELVRLFGKEGDVMVTGDESRLGQVLNNLVTNALTHTPPGTAFQVRVGVDGDQAVVEVADEGPGFSAEVAERVFERFYRADPARSLGGSGLGLSIAATLVEAHGGIVVAEGRPGKGALFRVILPVDGQAAVTPEKALPS</sequence>
<dbReference type="InterPro" id="IPR005467">
    <property type="entry name" value="His_kinase_dom"/>
</dbReference>